<dbReference type="GO" id="GO:0017000">
    <property type="term" value="P:antibiotic biosynthetic process"/>
    <property type="evidence" value="ECO:0007669"/>
    <property type="project" value="UniProtKB-KW"/>
</dbReference>
<evidence type="ECO:0000259" key="5">
    <source>
        <dbReference type="Pfam" id="PF20150"/>
    </source>
</evidence>
<dbReference type="InterPro" id="IPR042098">
    <property type="entry name" value="TauD-like_sf"/>
</dbReference>
<dbReference type="InterPro" id="IPR050411">
    <property type="entry name" value="AlphaKG_dependent_hydroxylases"/>
</dbReference>
<sequence length="738" mass="83782">MSSPVTQRRQPDTFTSFPKLPTEPQLMIWELALDRPPHIVHVYPFKDDTDPRPKRRDSKRAGRKRKRQGHVEGMQRVQGEEIMKKNTKGPFESHFDNLLTARLTSVLNAGIIHLVRVPYPLDEIATMGIKPGKTLTEKVGRAIKSENISLIDIKRPLHRMSVRLAVWRFVDWFAPLGRVFLVDYGLKRSEPIEEPGASVPDVIFEEDRRRFVKVRKDGAGWENDFPGQGNQRVRYLIPDGYRSRFHISACDQTELEMYKGFRSYLSPYYIPSDNKLELSEDKSDLIVTNNPEATSTAIVRPSNGAIATSIPIRKFQGLINTASISLEPRNRRLLTSITMAPGALIDESSHTPLPQVKNADAPRSIFPDGIRTSGQHPPLYDALKPYSEFPKEITGPTLWKKEDYENSPERWTHPFTDEEIQELSDTADAFIASGTPLTGISKSNFPLPKLGKVLETLREDLLNGKGFILFKRFPAGEWGPLKNAVAYMGLGTYIGYFVSQNGLGHVLGHVKDVGDDATQIDRVRIYRTTARQYFHADDSDIVGLLCVHRAKEGGESDIVSIHNVWNDLQKNNPDVAELLTQPIWYFDRKGETSIGEEEWIRNPIFYIENGGQGRVYCKWDPYFVRSLTRFSDKGLIPALSEEQKHAMTVLEETCQKLALHMILEVGDIQFVSNTHLLHARTAYTDHLPPVPRRHLLRLWLSTPETEGGWSLPFHDSKEKKRGGIQVNNTAPRCPLDAE</sequence>
<evidence type="ECO:0000256" key="2">
    <source>
        <dbReference type="ARBA" id="ARBA00023194"/>
    </source>
</evidence>
<dbReference type="FunFam" id="3.60.130.10:FF:000009">
    <property type="entry name" value="Putative Taurine catabolism dioxygenase TauD"/>
    <property type="match status" value="1"/>
</dbReference>
<feature type="region of interest" description="Disordered" evidence="3">
    <location>
        <begin position="42"/>
        <end position="72"/>
    </location>
</feature>
<keyword evidence="2" id="KW-0045">Antibiotic biosynthesis</keyword>
<organism evidence="6 7">
    <name type="scientific">Fusarium acutatum</name>
    <dbReference type="NCBI Taxonomy" id="78861"/>
    <lineage>
        <taxon>Eukaryota</taxon>
        <taxon>Fungi</taxon>
        <taxon>Dikarya</taxon>
        <taxon>Ascomycota</taxon>
        <taxon>Pezizomycotina</taxon>
        <taxon>Sordariomycetes</taxon>
        <taxon>Hypocreomycetidae</taxon>
        <taxon>Hypocreales</taxon>
        <taxon>Nectriaceae</taxon>
        <taxon>Fusarium</taxon>
        <taxon>Fusarium fujikuroi species complex</taxon>
    </lineage>
</organism>
<dbReference type="PANTHER" id="PTHR10696">
    <property type="entry name" value="GAMMA-BUTYROBETAINE HYDROXYLASE-RELATED"/>
    <property type="match status" value="1"/>
</dbReference>
<proteinExistence type="predicted"/>
<dbReference type="Pfam" id="PF20150">
    <property type="entry name" value="2EXR"/>
    <property type="match status" value="1"/>
</dbReference>
<dbReference type="PANTHER" id="PTHR10696:SF56">
    <property type="entry name" value="TAUD_TFDA-LIKE DOMAIN-CONTAINING PROTEIN"/>
    <property type="match status" value="1"/>
</dbReference>
<keyword evidence="6" id="KW-0223">Dioxygenase</keyword>
<feature type="domain" description="TauD/TfdA-like" evidence="4">
    <location>
        <begin position="435"/>
        <end position="699"/>
    </location>
</feature>
<dbReference type="Gene3D" id="3.60.130.10">
    <property type="entry name" value="Clavaminate synthase-like"/>
    <property type="match status" value="1"/>
</dbReference>
<evidence type="ECO:0000313" key="6">
    <source>
        <dbReference type="EMBL" id="KAF4445024.1"/>
    </source>
</evidence>
<feature type="compositionally biased region" description="Basic residues" evidence="3">
    <location>
        <begin position="53"/>
        <end position="68"/>
    </location>
</feature>
<dbReference type="Proteomes" id="UP000536711">
    <property type="component" value="Unassembled WGS sequence"/>
</dbReference>
<reference evidence="6 7" key="1">
    <citation type="submission" date="2020-01" db="EMBL/GenBank/DDBJ databases">
        <title>Identification and distribution of gene clusters putatively required for synthesis of sphingolipid metabolism inhibitors in phylogenetically diverse species of the filamentous fungus Fusarium.</title>
        <authorList>
            <person name="Kim H.-S."/>
            <person name="Busman M."/>
            <person name="Brown D.W."/>
            <person name="Divon H."/>
            <person name="Uhlig S."/>
            <person name="Proctor R.H."/>
        </authorList>
    </citation>
    <scope>NUCLEOTIDE SEQUENCE [LARGE SCALE GENOMIC DNA]</scope>
    <source>
        <strain evidence="6 7">NRRL 13308</strain>
    </source>
</reference>
<dbReference type="InterPro" id="IPR003819">
    <property type="entry name" value="TauD/TfdA-like"/>
</dbReference>
<name>A0A8H4K820_9HYPO</name>
<feature type="domain" description="2EXR" evidence="5">
    <location>
        <begin position="14"/>
        <end position="55"/>
    </location>
</feature>
<accession>A0A8H4K820</accession>
<evidence type="ECO:0000256" key="3">
    <source>
        <dbReference type="SAM" id="MobiDB-lite"/>
    </source>
</evidence>
<dbReference type="InterPro" id="IPR045518">
    <property type="entry name" value="2EXR"/>
</dbReference>
<dbReference type="SUPFAM" id="SSF51197">
    <property type="entry name" value="Clavaminate synthase-like"/>
    <property type="match status" value="1"/>
</dbReference>
<comment type="caution">
    <text evidence="6">The sequence shown here is derived from an EMBL/GenBank/DDBJ whole genome shotgun (WGS) entry which is preliminary data.</text>
</comment>
<evidence type="ECO:0000256" key="1">
    <source>
        <dbReference type="ARBA" id="ARBA00023002"/>
    </source>
</evidence>
<evidence type="ECO:0000259" key="4">
    <source>
        <dbReference type="Pfam" id="PF02668"/>
    </source>
</evidence>
<feature type="region of interest" description="Disordered" evidence="3">
    <location>
        <begin position="710"/>
        <end position="738"/>
    </location>
</feature>
<evidence type="ECO:0000313" key="7">
    <source>
        <dbReference type="Proteomes" id="UP000536711"/>
    </source>
</evidence>
<dbReference type="AlphaFoldDB" id="A0A8H4K820"/>
<dbReference type="Pfam" id="PF02668">
    <property type="entry name" value="TauD"/>
    <property type="match status" value="1"/>
</dbReference>
<keyword evidence="1" id="KW-0560">Oxidoreductase</keyword>
<dbReference type="GO" id="GO:0051213">
    <property type="term" value="F:dioxygenase activity"/>
    <property type="evidence" value="ECO:0007669"/>
    <property type="project" value="UniProtKB-KW"/>
</dbReference>
<keyword evidence="7" id="KW-1185">Reference proteome</keyword>
<dbReference type="OrthoDB" id="272271at2759"/>
<gene>
    <name evidence="6" type="ORF">FACUT_226</name>
</gene>
<protein>
    <submittedName>
        <fullName evidence="6">Taurine catabolism dioxygenase</fullName>
    </submittedName>
</protein>
<dbReference type="EMBL" id="JAADJF010000007">
    <property type="protein sequence ID" value="KAF4445024.1"/>
    <property type="molecule type" value="Genomic_DNA"/>
</dbReference>